<gene>
    <name evidence="7" type="ORF">D4739_06410</name>
</gene>
<keyword evidence="4" id="KW-0238">DNA-binding</keyword>
<evidence type="ECO:0000256" key="5">
    <source>
        <dbReference type="ARBA" id="ARBA00023163"/>
    </source>
</evidence>
<evidence type="ECO:0000256" key="3">
    <source>
        <dbReference type="ARBA" id="ARBA00023015"/>
    </source>
</evidence>
<dbReference type="PANTHER" id="PTHR33164">
    <property type="entry name" value="TRANSCRIPTIONAL REGULATOR, MARR FAMILY"/>
    <property type="match status" value="1"/>
</dbReference>
<dbReference type="PANTHER" id="PTHR33164:SF5">
    <property type="entry name" value="ORGANIC HYDROPEROXIDE RESISTANCE TRANSCRIPTIONAL REGULATOR"/>
    <property type="match status" value="1"/>
</dbReference>
<feature type="domain" description="HTH marR-type" evidence="6">
    <location>
        <begin position="12"/>
        <end position="143"/>
    </location>
</feature>
<dbReference type="SUPFAM" id="SSF46785">
    <property type="entry name" value="Winged helix' DNA-binding domain"/>
    <property type="match status" value="1"/>
</dbReference>
<dbReference type="InterPro" id="IPR039422">
    <property type="entry name" value="MarR/SlyA-like"/>
</dbReference>
<keyword evidence="2" id="KW-0963">Cytoplasm</keyword>
<sequence>MATSSYPQLQLDRQLCFPLYATTRAVTKQYNALLGDLGLTYPQYLVLLVLWGAEAPLAVSELGAELRLDSGTLTPLLKRLEAMGYVDRSRDAHDERRVLVQTTPDGAALQAKVADVPTRLFAAMGVSEAEARDLRDRLTALMANLDASVGLD</sequence>
<protein>
    <submittedName>
        <fullName evidence="7">MarR family transcriptional regulator</fullName>
    </submittedName>
</protein>
<name>A0A3A5H7B4_9ACTN</name>
<dbReference type="PROSITE" id="PS50995">
    <property type="entry name" value="HTH_MARR_2"/>
    <property type="match status" value="1"/>
</dbReference>
<dbReference type="OrthoDB" id="9806864at2"/>
<evidence type="ECO:0000313" key="7">
    <source>
        <dbReference type="EMBL" id="RJS45891.1"/>
    </source>
</evidence>
<evidence type="ECO:0000259" key="6">
    <source>
        <dbReference type="PROSITE" id="PS50995"/>
    </source>
</evidence>
<comment type="subcellular location">
    <subcellularLocation>
        <location evidence="1">Cytoplasm</location>
    </subcellularLocation>
</comment>
<keyword evidence="5" id="KW-0804">Transcription</keyword>
<dbReference type="Proteomes" id="UP000276542">
    <property type="component" value="Unassembled WGS sequence"/>
</dbReference>
<evidence type="ECO:0000256" key="2">
    <source>
        <dbReference type="ARBA" id="ARBA00022490"/>
    </source>
</evidence>
<dbReference type="SMART" id="SM00347">
    <property type="entry name" value="HTH_MARR"/>
    <property type="match status" value="1"/>
</dbReference>
<keyword evidence="8" id="KW-1185">Reference proteome</keyword>
<reference evidence="8" key="1">
    <citation type="submission" date="2018-09" db="EMBL/GenBank/DDBJ databases">
        <authorList>
            <person name="Zhu H."/>
        </authorList>
    </citation>
    <scope>NUCLEOTIDE SEQUENCE [LARGE SCALE GENOMIC DNA]</scope>
    <source>
        <strain evidence="8">K1W22B-1</strain>
    </source>
</reference>
<accession>A0A3A5H7B4</accession>
<dbReference type="Gene3D" id="1.10.10.10">
    <property type="entry name" value="Winged helix-like DNA-binding domain superfamily/Winged helix DNA-binding domain"/>
    <property type="match status" value="1"/>
</dbReference>
<dbReference type="InterPro" id="IPR036388">
    <property type="entry name" value="WH-like_DNA-bd_sf"/>
</dbReference>
<dbReference type="GO" id="GO:0003677">
    <property type="term" value="F:DNA binding"/>
    <property type="evidence" value="ECO:0007669"/>
    <property type="project" value="UniProtKB-KW"/>
</dbReference>
<dbReference type="GO" id="GO:0005737">
    <property type="term" value="C:cytoplasm"/>
    <property type="evidence" value="ECO:0007669"/>
    <property type="project" value="UniProtKB-SubCell"/>
</dbReference>
<dbReference type="AlphaFoldDB" id="A0A3A5H7B4"/>
<dbReference type="FunFam" id="1.10.10.10:FF:000163">
    <property type="entry name" value="MarR family transcriptional regulator"/>
    <property type="match status" value="1"/>
</dbReference>
<dbReference type="GO" id="GO:0003700">
    <property type="term" value="F:DNA-binding transcription factor activity"/>
    <property type="evidence" value="ECO:0007669"/>
    <property type="project" value="InterPro"/>
</dbReference>
<dbReference type="GO" id="GO:0006950">
    <property type="term" value="P:response to stress"/>
    <property type="evidence" value="ECO:0007669"/>
    <property type="project" value="TreeGrafter"/>
</dbReference>
<dbReference type="Pfam" id="PF22381">
    <property type="entry name" value="Staph_reg_Sar_Rot"/>
    <property type="match status" value="1"/>
</dbReference>
<evidence type="ECO:0000313" key="8">
    <source>
        <dbReference type="Proteomes" id="UP000276542"/>
    </source>
</evidence>
<dbReference type="InterPro" id="IPR055166">
    <property type="entry name" value="Transc_reg_Sar_Rot_HTH"/>
</dbReference>
<dbReference type="InterPro" id="IPR000835">
    <property type="entry name" value="HTH_MarR-typ"/>
</dbReference>
<evidence type="ECO:0000256" key="4">
    <source>
        <dbReference type="ARBA" id="ARBA00023125"/>
    </source>
</evidence>
<dbReference type="PRINTS" id="PR00598">
    <property type="entry name" value="HTHMARR"/>
</dbReference>
<dbReference type="InterPro" id="IPR036390">
    <property type="entry name" value="WH_DNA-bd_sf"/>
</dbReference>
<evidence type="ECO:0000256" key="1">
    <source>
        <dbReference type="ARBA" id="ARBA00004496"/>
    </source>
</evidence>
<proteinExistence type="predicted"/>
<comment type="caution">
    <text evidence="7">The sequence shown here is derived from an EMBL/GenBank/DDBJ whole genome shotgun (WGS) entry which is preliminary data.</text>
</comment>
<dbReference type="EMBL" id="QYRP01000002">
    <property type="protein sequence ID" value="RJS45891.1"/>
    <property type="molecule type" value="Genomic_DNA"/>
</dbReference>
<dbReference type="RefSeq" id="WP_120059790.1">
    <property type="nucleotide sequence ID" value="NZ_QYRP01000002.1"/>
</dbReference>
<organism evidence="7 8">
    <name type="scientific">Nocardioides cavernaquae</name>
    <dbReference type="NCBI Taxonomy" id="2321396"/>
    <lineage>
        <taxon>Bacteria</taxon>
        <taxon>Bacillati</taxon>
        <taxon>Actinomycetota</taxon>
        <taxon>Actinomycetes</taxon>
        <taxon>Propionibacteriales</taxon>
        <taxon>Nocardioidaceae</taxon>
        <taxon>Nocardioides</taxon>
    </lineage>
</organism>
<keyword evidence="3" id="KW-0805">Transcription regulation</keyword>